<gene>
    <name evidence="8" type="ORF">SAMN05421791_10880</name>
</gene>
<feature type="binding site" evidence="6">
    <location>
        <position position="87"/>
    </location>
    <ligand>
        <name>FAD</name>
        <dbReference type="ChEBI" id="CHEBI:57692"/>
    </ligand>
</feature>
<proteinExistence type="inferred from homology"/>
<dbReference type="EMBL" id="FNCK01000008">
    <property type="protein sequence ID" value="SDG43063.1"/>
    <property type="molecule type" value="Genomic_DNA"/>
</dbReference>
<evidence type="ECO:0000313" key="8">
    <source>
        <dbReference type="EMBL" id="SDG43063.1"/>
    </source>
</evidence>
<feature type="binding site" evidence="6">
    <location>
        <position position="34"/>
    </location>
    <ligand>
        <name>FAD</name>
        <dbReference type="ChEBI" id="CHEBI:57692"/>
    </ligand>
</feature>
<feature type="binding site" evidence="6">
    <location>
        <position position="121"/>
    </location>
    <ligand>
        <name>FAD</name>
        <dbReference type="ChEBI" id="CHEBI:57692"/>
    </ligand>
</feature>
<dbReference type="InterPro" id="IPR022890">
    <property type="entry name" value="Fd--NADP_Rdtase_type_2"/>
</dbReference>
<evidence type="ECO:0000256" key="2">
    <source>
        <dbReference type="ARBA" id="ARBA00022630"/>
    </source>
</evidence>
<feature type="binding site" evidence="6">
    <location>
        <position position="324"/>
    </location>
    <ligand>
        <name>FAD</name>
        <dbReference type="ChEBI" id="CHEBI:57692"/>
    </ligand>
</feature>
<dbReference type="PANTHER" id="PTHR48105">
    <property type="entry name" value="THIOREDOXIN REDUCTASE 1-RELATED-RELATED"/>
    <property type="match status" value="1"/>
</dbReference>
<comment type="similarity">
    <text evidence="6">Belongs to the ferredoxin--NADP reductase type 2 family.</text>
</comment>
<reference evidence="8 9" key="1">
    <citation type="submission" date="2016-10" db="EMBL/GenBank/DDBJ databases">
        <authorList>
            <person name="de Groot N.N."/>
        </authorList>
    </citation>
    <scope>NUCLEOTIDE SEQUENCE [LARGE SCALE GENOMIC DNA]</scope>
    <source>
        <strain evidence="8 9">ATCC BAA-466</strain>
    </source>
</reference>
<dbReference type="PRINTS" id="PR00469">
    <property type="entry name" value="PNDRDTASEII"/>
</dbReference>
<dbReference type="GO" id="GO:0050661">
    <property type="term" value="F:NADP binding"/>
    <property type="evidence" value="ECO:0007669"/>
    <property type="project" value="UniProtKB-UniRule"/>
</dbReference>
<evidence type="ECO:0000259" key="7">
    <source>
        <dbReference type="Pfam" id="PF07992"/>
    </source>
</evidence>
<dbReference type="STRING" id="120956.SAMN05421791_10880"/>
<dbReference type="InterPro" id="IPR023753">
    <property type="entry name" value="FAD/NAD-binding_dom"/>
</dbReference>
<comment type="catalytic activity">
    <reaction evidence="6">
        <text>2 reduced [2Fe-2S]-[ferredoxin] + NADP(+) + H(+) = 2 oxidized [2Fe-2S]-[ferredoxin] + NADPH</text>
        <dbReference type="Rhea" id="RHEA:20125"/>
        <dbReference type="Rhea" id="RHEA-COMP:10000"/>
        <dbReference type="Rhea" id="RHEA-COMP:10001"/>
        <dbReference type="ChEBI" id="CHEBI:15378"/>
        <dbReference type="ChEBI" id="CHEBI:33737"/>
        <dbReference type="ChEBI" id="CHEBI:33738"/>
        <dbReference type="ChEBI" id="CHEBI:57783"/>
        <dbReference type="ChEBI" id="CHEBI:58349"/>
        <dbReference type="EC" id="1.18.1.2"/>
    </reaction>
</comment>
<keyword evidence="5 6" id="KW-0560">Oxidoreductase</keyword>
<dbReference type="Proteomes" id="UP000199708">
    <property type="component" value="Unassembled WGS sequence"/>
</dbReference>
<evidence type="ECO:0000256" key="1">
    <source>
        <dbReference type="ARBA" id="ARBA00011738"/>
    </source>
</evidence>
<keyword evidence="9" id="KW-1185">Reference proteome</keyword>
<keyword evidence="4 6" id="KW-0521">NADP</keyword>
<dbReference type="GO" id="GO:0050660">
    <property type="term" value="F:flavin adenine dinucleotide binding"/>
    <property type="evidence" value="ECO:0007669"/>
    <property type="project" value="UniProtKB-UniRule"/>
</dbReference>
<feature type="binding site" evidence="6">
    <location>
        <position position="42"/>
    </location>
    <ligand>
        <name>FAD</name>
        <dbReference type="ChEBI" id="CHEBI:57692"/>
    </ligand>
</feature>
<dbReference type="OrthoDB" id="9806179at2"/>
<feature type="binding site" evidence="6">
    <location>
        <position position="47"/>
    </location>
    <ligand>
        <name>FAD</name>
        <dbReference type="ChEBI" id="CHEBI:57692"/>
    </ligand>
</feature>
<dbReference type="InterPro" id="IPR036188">
    <property type="entry name" value="FAD/NAD-bd_sf"/>
</dbReference>
<dbReference type="PRINTS" id="PR00368">
    <property type="entry name" value="FADPNR"/>
</dbReference>
<evidence type="ECO:0000313" key="9">
    <source>
        <dbReference type="Proteomes" id="UP000199708"/>
    </source>
</evidence>
<keyword evidence="2 6" id="KW-0285">Flavoprotein</keyword>
<sequence length="333" mass="37197">MKEIYDIIIVGAGPVGLYTGFFAQMRNAKVKIIESLDEVGGQPNHLYGEKKIFDIPAYPAIKGNELSHKLHEQLNLFQTDIALGEEVLNLSYSAQNSYTIQTNKNIYRSKTVIIAAGNGAFQPRKLEVDQSDMYENYSLHYIVKNPDYFIQKKVAVCGGGDSAVDWALALEPLAKEVYLIHRRESFRALESNVSKLLASTVKVYTPHKIIDLEGSDHQIKAVKIQQVKTKQMEEIAIDQLIINYGFSNSIGQIKNWGLKQSRNQIEVNSLMETNLPGVFAVGDIADYPGKVRIIAAGFGEALIAVNQALRYINPNYRPSPLHSSSIFEGEFND</sequence>
<dbReference type="Gene3D" id="3.50.50.60">
    <property type="entry name" value="FAD/NAD(P)-binding domain"/>
    <property type="match status" value="2"/>
</dbReference>
<dbReference type="SUPFAM" id="SSF51905">
    <property type="entry name" value="FAD/NAD(P)-binding domain"/>
    <property type="match status" value="1"/>
</dbReference>
<comment type="cofactor">
    <cofactor evidence="6">
        <name>FAD</name>
        <dbReference type="ChEBI" id="CHEBI:57692"/>
    </cofactor>
    <text evidence="6">Binds 1 FAD per subunit.</text>
</comment>
<evidence type="ECO:0000256" key="4">
    <source>
        <dbReference type="ARBA" id="ARBA00022857"/>
    </source>
</evidence>
<keyword evidence="3 6" id="KW-0274">FAD</keyword>
<dbReference type="EC" id="1.18.1.2" evidence="6"/>
<comment type="caution">
    <text evidence="6">Lacks conserved residue(s) required for the propagation of feature annotation.</text>
</comment>
<dbReference type="InterPro" id="IPR050097">
    <property type="entry name" value="Ferredoxin-NADP_redctase_2"/>
</dbReference>
<protein>
    <recommendedName>
        <fullName evidence="6">Ferredoxin--NADP reductase</fullName>
        <shortName evidence="6">FNR</shortName>
        <shortName evidence="6">Fd-NADP(+) reductase</shortName>
        <ecNumber evidence="6">1.18.1.2</ecNumber>
    </recommendedName>
</protein>
<feature type="binding site" evidence="6">
    <location>
        <position position="283"/>
    </location>
    <ligand>
        <name>FAD</name>
        <dbReference type="ChEBI" id="CHEBI:57692"/>
    </ligand>
</feature>
<feature type="domain" description="FAD/NAD(P)-binding" evidence="7">
    <location>
        <begin position="5"/>
        <end position="290"/>
    </location>
</feature>
<dbReference type="Pfam" id="PF07992">
    <property type="entry name" value="Pyr_redox_2"/>
    <property type="match status" value="1"/>
</dbReference>
<evidence type="ECO:0000256" key="5">
    <source>
        <dbReference type="ARBA" id="ARBA00023002"/>
    </source>
</evidence>
<name>A0A1G7U6H8_9LACT</name>
<organism evidence="8 9">
    <name type="scientific">Facklamia miroungae</name>
    <dbReference type="NCBI Taxonomy" id="120956"/>
    <lineage>
        <taxon>Bacteria</taxon>
        <taxon>Bacillati</taxon>
        <taxon>Bacillota</taxon>
        <taxon>Bacilli</taxon>
        <taxon>Lactobacillales</taxon>
        <taxon>Aerococcaceae</taxon>
        <taxon>Facklamia</taxon>
    </lineage>
</organism>
<dbReference type="AlphaFoldDB" id="A0A1G7U6H8"/>
<evidence type="ECO:0000256" key="3">
    <source>
        <dbReference type="ARBA" id="ARBA00022827"/>
    </source>
</evidence>
<accession>A0A1G7U6H8</accession>
<evidence type="ECO:0000256" key="6">
    <source>
        <dbReference type="HAMAP-Rule" id="MF_01685"/>
    </source>
</evidence>
<dbReference type="RefSeq" id="WP_090290239.1">
    <property type="nucleotide sequence ID" value="NZ_FNCK01000008.1"/>
</dbReference>
<dbReference type="GO" id="GO:0004324">
    <property type="term" value="F:ferredoxin-NADP+ reductase activity"/>
    <property type="evidence" value="ECO:0007669"/>
    <property type="project" value="UniProtKB-UniRule"/>
</dbReference>
<comment type="subunit">
    <text evidence="1 6">Homodimer.</text>
</comment>
<dbReference type="HAMAP" id="MF_01685">
    <property type="entry name" value="FENR2"/>
    <property type="match status" value="1"/>
</dbReference>